<dbReference type="AlphaFoldDB" id="A0A4V6I716"/>
<gene>
    <name evidence="1" type="ORF">L596_001255</name>
</gene>
<proteinExistence type="predicted"/>
<reference evidence="1 2" key="2">
    <citation type="journal article" date="2019" name="G3 (Bethesda)">
        <title>Hybrid Assembly of the Genome of the Entomopathogenic Nematode Steinernema carpocapsae Identifies the X-Chromosome.</title>
        <authorList>
            <person name="Serra L."/>
            <person name="Macchietto M."/>
            <person name="Macias-Munoz A."/>
            <person name="McGill C.J."/>
            <person name="Rodriguez I.M."/>
            <person name="Rodriguez B."/>
            <person name="Murad R."/>
            <person name="Mortazavi A."/>
        </authorList>
    </citation>
    <scope>NUCLEOTIDE SEQUENCE [LARGE SCALE GENOMIC DNA]</scope>
    <source>
        <strain evidence="1 2">ALL</strain>
    </source>
</reference>
<evidence type="ECO:0000313" key="2">
    <source>
        <dbReference type="Proteomes" id="UP000298663"/>
    </source>
</evidence>
<dbReference type="EMBL" id="CM016762">
    <property type="protein sequence ID" value="TMS33523.1"/>
    <property type="molecule type" value="Genomic_DNA"/>
</dbReference>
<accession>A0A4V6I716</accession>
<sequence length="114" mass="12391">MLRPLAALKASIRSLTLTRALACGHGGPPSPVYILKASTMHVETGGSDAPSPTLFRDHHVHNHGPPTTSDFMPVLLLRHLHVHEQVVQWNFIGSTLIMAAALWNSAENGESDRK</sequence>
<organism evidence="1 2">
    <name type="scientific">Steinernema carpocapsae</name>
    <name type="common">Entomopathogenic nematode</name>
    <dbReference type="NCBI Taxonomy" id="34508"/>
    <lineage>
        <taxon>Eukaryota</taxon>
        <taxon>Metazoa</taxon>
        <taxon>Ecdysozoa</taxon>
        <taxon>Nematoda</taxon>
        <taxon>Chromadorea</taxon>
        <taxon>Rhabditida</taxon>
        <taxon>Tylenchina</taxon>
        <taxon>Panagrolaimomorpha</taxon>
        <taxon>Strongyloidoidea</taxon>
        <taxon>Steinernematidae</taxon>
        <taxon>Steinernema</taxon>
    </lineage>
</organism>
<protein>
    <submittedName>
        <fullName evidence="1">Uncharacterized protein</fullName>
    </submittedName>
</protein>
<evidence type="ECO:0000313" key="1">
    <source>
        <dbReference type="EMBL" id="TMS33523.1"/>
    </source>
</evidence>
<dbReference type="EMBL" id="AZBU02000001">
    <property type="protein sequence ID" value="TMS33523.1"/>
    <property type="molecule type" value="Genomic_DNA"/>
</dbReference>
<reference evidence="1 2" key="1">
    <citation type="journal article" date="2015" name="Genome Biol.">
        <title>Comparative genomics of Steinernema reveals deeply conserved gene regulatory networks.</title>
        <authorList>
            <person name="Dillman A.R."/>
            <person name="Macchietto M."/>
            <person name="Porter C.F."/>
            <person name="Rogers A."/>
            <person name="Williams B."/>
            <person name="Antoshechkin I."/>
            <person name="Lee M.M."/>
            <person name="Goodwin Z."/>
            <person name="Lu X."/>
            <person name="Lewis E.E."/>
            <person name="Goodrich-Blair H."/>
            <person name="Stock S.P."/>
            <person name="Adams B.J."/>
            <person name="Sternberg P.W."/>
            <person name="Mortazavi A."/>
        </authorList>
    </citation>
    <scope>NUCLEOTIDE SEQUENCE [LARGE SCALE GENOMIC DNA]</scope>
    <source>
        <strain evidence="1 2">ALL</strain>
    </source>
</reference>
<dbReference type="Proteomes" id="UP000298663">
    <property type="component" value="Chromosome X"/>
</dbReference>
<comment type="caution">
    <text evidence="1">The sequence shown here is derived from an EMBL/GenBank/DDBJ whole genome shotgun (WGS) entry which is preliminary data.</text>
</comment>
<name>A0A4V6I716_STECR</name>
<keyword evidence="2" id="KW-1185">Reference proteome</keyword>